<dbReference type="Gene3D" id="3.40.50.300">
    <property type="entry name" value="P-loop containing nucleotide triphosphate hydrolases"/>
    <property type="match status" value="2"/>
</dbReference>
<feature type="compositionally biased region" description="Basic and acidic residues" evidence="1">
    <location>
        <begin position="51"/>
        <end position="65"/>
    </location>
</feature>
<dbReference type="PROSITE" id="PS51194">
    <property type="entry name" value="HELICASE_CTER"/>
    <property type="match status" value="1"/>
</dbReference>
<keyword evidence="4" id="KW-1185">Reference proteome</keyword>
<reference evidence="3 4" key="1">
    <citation type="submission" date="2020-08" db="EMBL/GenBank/DDBJ databases">
        <title>Sequencing the genomes of 1000 actinobacteria strains.</title>
        <authorList>
            <person name="Klenk H.-P."/>
        </authorList>
    </citation>
    <scope>NUCLEOTIDE SEQUENCE [LARGE SCALE GENOMIC DNA]</scope>
    <source>
        <strain evidence="3 4">DSM 44593</strain>
    </source>
</reference>
<dbReference type="InterPro" id="IPR027417">
    <property type="entry name" value="P-loop_NTPase"/>
</dbReference>
<dbReference type="Pfam" id="PF00271">
    <property type="entry name" value="Helicase_C"/>
    <property type="match status" value="1"/>
</dbReference>
<comment type="caution">
    <text evidence="3">The sequence shown here is derived from an EMBL/GenBank/DDBJ whole genome shotgun (WGS) entry which is preliminary data.</text>
</comment>
<accession>A0A841EFP8</accession>
<proteinExistence type="predicted"/>
<sequence length="1073" mass="120129">MTGTNELEAHYAFRDDLARRLEADLLGPVGDPHETLDEEPATAYITGVLYPERRDGEAERTHREEQEEPPASAQMTVDEAHDSGVAMANRQRPSAMGLTFAVDPSRARRVTVTVSAAVYEPIDENDRPVAARRAERRGLDERHTTRWRRRPLTFDPVEVDVDRPHSHDEPIDGERGIRLRLTVREPDGNGDVSVTATLVNAAEAHDEELLDARCLFQPQLRVDAPEESEALVDRRRPEGAEERERLVNDLLHRHAPTFATGHGCSVTWNWTPPPARGVHGHRRAATDAVWTTFVPTSEVLQARSNPDVAEPRMMWLAEAPDDQVLDRLQQIVDAYREWIADRSAEADSLSDTAFGTVAREQLDACSAAYGRMSEGIATLRDDPVVFEAFRMANEAMAHQRARTAWRNDGAQGEPSLRQGRWRPFQIGYILLCLNGIADRGHADRAVADLLWFPTGGGKTEAYLGLIALTTFLRRLRSPDDGGGVTVLMRYTLRLLTLQQFERASTLICSMERIRRLRRSELGEEPVSIGMWVGKAATPNKVENAEKSLRKLRKEGKIQTENPVQLTSCPWCATPMDAGDYEADRETKRMRIRCRSSECDFADGLPVHVVDEEIYRVRPTLVIATADKFAQIAWRENVFALFNRAGGEHAQAPPPELVIQDELHLISGPLGTLAGLYETAVDIAAERPKVIASTATIRRAQEQGKLLFDRRVEQFPPSGLDARDSWFAVEAPREAKGARRYVGALAPGASQATLLIRTYAALLHNAYRAEADPAVRDAYWTLMGYFNSLRLLSAAELQVYADVDERLEQLASRDGSRRRRVDELRELTSRVDSSDIPDHLGDLFRALDSGTAVDVVLATNMISVGMDVDRLGLMAVMGQPQTTAEYIQTTSRVGRRDPGLVVTMLNAARSRDRSHYEDFVSYHSALYRQVESTSVTPFSPRARDRALHAVLVGLARLTLPTARPDDGANKVERFVEDLNGLKERILRRVASIAPEEHAETREELDTFIDGWRDLAQTNPGLRYEARRKSRPGDVRSPDEALLSNYGYDEDLRESAPTMMSLRDVDVDSDLYLET</sequence>
<dbReference type="InterPro" id="IPR001650">
    <property type="entry name" value="Helicase_C-like"/>
</dbReference>
<evidence type="ECO:0000313" key="3">
    <source>
        <dbReference type="EMBL" id="MBB5998241.1"/>
    </source>
</evidence>
<organism evidence="3 4">
    <name type="scientific">Streptomonospora salina</name>
    <dbReference type="NCBI Taxonomy" id="104205"/>
    <lineage>
        <taxon>Bacteria</taxon>
        <taxon>Bacillati</taxon>
        <taxon>Actinomycetota</taxon>
        <taxon>Actinomycetes</taxon>
        <taxon>Streptosporangiales</taxon>
        <taxon>Nocardiopsidaceae</taxon>
        <taxon>Streptomonospora</taxon>
    </lineage>
</organism>
<dbReference type="RefSeq" id="WP_184634350.1">
    <property type="nucleotide sequence ID" value="NZ_BAABKT010000037.1"/>
</dbReference>
<name>A0A841EFP8_9ACTN</name>
<dbReference type="SUPFAM" id="SSF52540">
    <property type="entry name" value="P-loop containing nucleoside triphosphate hydrolases"/>
    <property type="match status" value="1"/>
</dbReference>
<feature type="domain" description="Helicase C-terminal" evidence="2">
    <location>
        <begin position="786"/>
        <end position="945"/>
    </location>
</feature>
<evidence type="ECO:0000313" key="4">
    <source>
        <dbReference type="Proteomes" id="UP000578077"/>
    </source>
</evidence>
<dbReference type="CDD" id="cd18785">
    <property type="entry name" value="SF2_C"/>
    <property type="match status" value="1"/>
</dbReference>
<dbReference type="AlphaFoldDB" id="A0A841EFP8"/>
<evidence type="ECO:0000256" key="1">
    <source>
        <dbReference type="SAM" id="MobiDB-lite"/>
    </source>
</evidence>
<feature type="compositionally biased region" description="Basic and acidic residues" evidence="1">
    <location>
        <begin position="1023"/>
        <end position="1037"/>
    </location>
</feature>
<protein>
    <recommendedName>
        <fullName evidence="2">Helicase C-terminal domain-containing protein</fullName>
    </recommendedName>
</protein>
<feature type="region of interest" description="Disordered" evidence="1">
    <location>
        <begin position="51"/>
        <end position="75"/>
    </location>
</feature>
<dbReference type="EMBL" id="JACHLY010000001">
    <property type="protein sequence ID" value="MBB5998241.1"/>
    <property type="molecule type" value="Genomic_DNA"/>
</dbReference>
<dbReference type="SMART" id="SM00490">
    <property type="entry name" value="HELICc"/>
    <property type="match status" value="1"/>
</dbReference>
<gene>
    <name evidence="3" type="ORF">HNR25_001992</name>
</gene>
<dbReference type="Proteomes" id="UP000578077">
    <property type="component" value="Unassembled WGS sequence"/>
</dbReference>
<evidence type="ECO:0000259" key="2">
    <source>
        <dbReference type="PROSITE" id="PS51194"/>
    </source>
</evidence>
<feature type="region of interest" description="Disordered" evidence="1">
    <location>
        <begin position="1023"/>
        <end position="1047"/>
    </location>
</feature>